<sequence length="193" mass="22476">MSHFNVLDIEYFSEEIMNQHYILTGPPGSGKTSILTELSKRGFPIVDEPARRVLEQQRHIDGEGVYDRNPFLFKELMLSRMLYDYESALKYDLVFFDRGLPDLLAYSKCFNLEIGSELKACHTYRYNSTVFFAPAWEQIYTNDAERRLTFDAAQVFENDLRQAYAELGYQLIDIPLVGICERVDFLLNLIQSI</sequence>
<dbReference type="RefSeq" id="WP_382342871.1">
    <property type="nucleotide sequence ID" value="NZ_JBHSAB010000019.1"/>
</dbReference>
<evidence type="ECO:0000259" key="1">
    <source>
        <dbReference type="Pfam" id="PF13521"/>
    </source>
</evidence>
<evidence type="ECO:0000313" key="3">
    <source>
        <dbReference type="Proteomes" id="UP001595758"/>
    </source>
</evidence>
<dbReference type="EMBL" id="JBHSAB010000019">
    <property type="protein sequence ID" value="MFC3909032.1"/>
    <property type="molecule type" value="Genomic_DNA"/>
</dbReference>
<dbReference type="Pfam" id="PF13521">
    <property type="entry name" value="AAA_28"/>
    <property type="match status" value="1"/>
</dbReference>
<proteinExistence type="predicted"/>
<reference evidence="3" key="1">
    <citation type="journal article" date="2019" name="Int. J. Syst. Evol. Microbiol.">
        <title>The Global Catalogue of Microorganisms (GCM) 10K type strain sequencing project: providing services to taxonomists for standard genome sequencing and annotation.</title>
        <authorList>
            <consortium name="The Broad Institute Genomics Platform"/>
            <consortium name="The Broad Institute Genome Sequencing Center for Infectious Disease"/>
            <person name="Wu L."/>
            <person name="Ma J."/>
        </authorList>
    </citation>
    <scope>NUCLEOTIDE SEQUENCE [LARGE SCALE GENOMIC DNA]</scope>
    <source>
        <strain evidence="3">CCUG 59858</strain>
    </source>
</reference>
<protein>
    <submittedName>
        <fullName evidence="2">AAA family ATPase</fullName>
    </submittedName>
</protein>
<dbReference type="InterPro" id="IPR038727">
    <property type="entry name" value="NadR/Ttd14_AAA_dom"/>
</dbReference>
<dbReference type="SUPFAM" id="SSF52540">
    <property type="entry name" value="P-loop containing nucleoside triphosphate hydrolases"/>
    <property type="match status" value="1"/>
</dbReference>
<gene>
    <name evidence="2" type="ORF">ACFORL_08095</name>
</gene>
<name>A0ABV8CFQ4_9GAMM</name>
<dbReference type="InterPro" id="IPR027417">
    <property type="entry name" value="P-loop_NTPase"/>
</dbReference>
<dbReference type="Proteomes" id="UP001595758">
    <property type="component" value="Unassembled WGS sequence"/>
</dbReference>
<feature type="domain" description="NadR/Ttd14 AAA" evidence="1">
    <location>
        <begin position="21"/>
        <end position="182"/>
    </location>
</feature>
<organism evidence="2 3">
    <name type="scientific">Legionella dresdenensis</name>
    <dbReference type="NCBI Taxonomy" id="450200"/>
    <lineage>
        <taxon>Bacteria</taxon>
        <taxon>Pseudomonadati</taxon>
        <taxon>Pseudomonadota</taxon>
        <taxon>Gammaproteobacteria</taxon>
        <taxon>Legionellales</taxon>
        <taxon>Legionellaceae</taxon>
        <taxon>Legionella</taxon>
    </lineage>
</organism>
<keyword evidence="3" id="KW-1185">Reference proteome</keyword>
<comment type="caution">
    <text evidence="2">The sequence shown here is derived from an EMBL/GenBank/DDBJ whole genome shotgun (WGS) entry which is preliminary data.</text>
</comment>
<dbReference type="Gene3D" id="3.40.50.300">
    <property type="entry name" value="P-loop containing nucleotide triphosphate hydrolases"/>
    <property type="match status" value="1"/>
</dbReference>
<accession>A0ABV8CFQ4</accession>
<evidence type="ECO:0000313" key="2">
    <source>
        <dbReference type="EMBL" id="MFC3909032.1"/>
    </source>
</evidence>